<dbReference type="Proteomes" id="UP000184275">
    <property type="component" value="Unassembled WGS sequence"/>
</dbReference>
<proteinExistence type="predicted"/>
<organism evidence="1 2">
    <name type="scientific">Fibrobacter intestinalis</name>
    <dbReference type="NCBI Taxonomy" id="28122"/>
    <lineage>
        <taxon>Bacteria</taxon>
        <taxon>Pseudomonadati</taxon>
        <taxon>Fibrobacterota</taxon>
        <taxon>Fibrobacteria</taxon>
        <taxon>Fibrobacterales</taxon>
        <taxon>Fibrobacteraceae</taxon>
        <taxon>Fibrobacter</taxon>
    </lineage>
</organism>
<sequence>MFWILRGFAAQDDVVGAALRQAQGDHPKSHLISLRVYGTPASYKLSNLPKSCLSPVSEGKEALAELPCERLAFGVL</sequence>
<gene>
    <name evidence="1" type="ORF">SAMN05720469_1535</name>
</gene>
<keyword evidence="2" id="KW-1185">Reference proteome</keyword>
<accession>A0A1M6Z4V7</accession>
<protein>
    <submittedName>
        <fullName evidence="1">Uncharacterized protein</fullName>
    </submittedName>
</protein>
<dbReference type="EMBL" id="FRAW01000053">
    <property type="protein sequence ID" value="SHL25423.1"/>
    <property type="molecule type" value="Genomic_DNA"/>
</dbReference>
<name>A0A1M6Z4V7_9BACT</name>
<evidence type="ECO:0000313" key="1">
    <source>
        <dbReference type="EMBL" id="SHL25423.1"/>
    </source>
</evidence>
<dbReference type="AlphaFoldDB" id="A0A1M6Z4V7"/>
<reference evidence="2" key="1">
    <citation type="submission" date="2016-11" db="EMBL/GenBank/DDBJ databases">
        <authorList>
            <person name="Varghese N."/>
            <person name="Submissions S."/>
        </authorList>
    </citation>
    <scope>NUCLEOTIDE SEQUENCE [LARGE SCALE GENOMIC DNA]</scope>
    <source>
        <strain evidence="2">UWOS</strain>
    </source>
</reference>
<evidence type="ECO:0000313" key="2">
    <source>
        <dbReference type="Proteomes" id="UP000184275"/>
    </source>
</evidence>